<reference evidence="1" key="2">
    <citation type="submission" date="2025-03" db="EMBL/GenBank/DDBJ databases">
        <authorList>
            <consortium name="ELIXIR-Norway"/>
            <consortium name="Elixir Norway"/>
        </authorList>
    </citation>
    <scope>NUCLEOTIDE SEQUENCE</scope>
</reference>
<reference evidence="1" key="1">
    <citation type="submission" date="2023-05" db="EMBL/GenBank/DDBJ databases">
        <authorList>
            <consortium name="ELIXIR-Norway"/>
        </authorList>
    </citation>
    <scope>NUCLEOTIDE SEQUENCE</scope>
</reference>
<dbReference type="EMBL" id="OX596105">
    <property type="protein sequence ID" value="CAN0082249.1"/>
    <property type="molecule type" value="Genomic_DNA"/>
</dbReference>
<evidence type="ECO:0000313" key="1">
    <source>
        <dbReference type="EMBL" id="CAN0082249.1"/>
    </source>
</evidence>
<evidence type="ECO:0000313" key="2">
    <source>
        <dbReference type="Proteomes" id="UP001162501"/>
    </source>
</evidence>
<proteinExistence type="predicted"/>
<gene>
    <name evidence="1" type="ORF">MRATA1EN22A_LOCUS11761</name>
</gene>
<protein>
    <submittedName>
        <fullName evidence="1">Uncharacterized protein</fullName>
    </submittedName>
</protein>
<sequence length="73" mass="8107">MIRWRSSRSSPARHRAAASPAPCRESGAHPLLAPACRPPSRVRLRHSTEVLQRSKYPGEDLDAKMNTARIGHP</sequence>
<dbReference type="Proteomes" id="UP001162501">
    <property type="component" value="Chromosome 21"/>
</dbReference>
<name>A0AC59YYJ3_RANTA</name>
<accession>A0AC59YYJ3</accession>
<organism evidence="1 2">
    <name type="scientific">Rangifer tarandus platyrhynchus</name>
    <name type="common">Svalbard reindeer</name>
    <dbReference type="NCBI Taxonomy" id="3082113"/>
    <lineage>
        <taxon>Eukaryota</taxon>
        <taxon>Metazoa</taxon>
        <taxon>Chordata</taxon>
        <taxon>Craniata</taxon>
        <taxon>Vertebrata</taxon>
        <taxon>Euteleostomi</taxon>
        <taxon>Mammalia</taxon>
        <taxon>Eutheria</taxon>
        <taxon>Laurasiatheria</taxon>
        <taxon>Artiodactyla</taxon>
        <taxon>Ruminantia</taxon>
        <taxon>Pecora</taxon>
        <taxon>Cervidae</taxon>
        <taxon>Odocoileinae</taxon>
        <taxon>Rangifer</taxon>
    </lineage>
</organism>